<evidence type="ECO:0000313" key="6">
    <source>
        <dbReference type="EMBL" id="CAI9755683.1"/>
    </source>
</evidence>
<keyword evidence="5" id="KW-0408">Iron</keyword>
<dbReference type="Pfam" id="PF03055">
    <property type="entry name" value="RPE65"/>
    <property type="match status" value="1"/>
</dbReference>
<accession>A0AAD2DKP9</accession>
<protein>
    <submittedName>
        <fullName evidence="6">Uncharacterized protein</fullName>
    </submittedName>
</protein>
<keyword evidence="3" id="KW-0479">Metal-binding</keyword>
<evidence type="ECO:0000256" key="1">
    <source>
        <dbReference type="ARBA" id="ARBA00001954"/>
    </source>
</evidence>
<dbReference type="Proteomes" id="UP000834106">
    <property type="component" value="Chromosome 2"/>
</dbReference>
<comment type="cofactor">
    <cofactor evidence="1">
        <name>Fe(2+)</name>
        <dbReference type="ChEBI" id="CHEBI:29033"/>
    </cofactor>
</comment>
<name>A0AAD2DKP9_9LAMI</name>
<gene>
    <name evidence="6" type="ORF">FPE_LOCUS3114</name>
</gene>
<dbReference type="InterPro" id="IPR004294">
    <property type="entry name" value="Carotenoid_Oase"/>
</dbReference>
<organism evidence="6 7">
    <name type="scientific">Fraxinus pennsylvanica</name>
    <dbReference type="NCBI Taxonomy" id="56036"/>
    <lineage>
        <taxon>Eukaryota</taxon>
        <taxon>Viridiplantae</taxon>
        <taxon>Streptophyta</taxon>
        <taxon>Embryophyta</taxon>
        <taxon>Tracheophyta</taxon>
        <taxon>Spermatophyta</taxon>
        <taxon>Magnoliopsida</taxon>
        <taxon>eudicotyledons</taxon>
        <taxon>Gunneridae</taxon>
        <taxon>Pentapetalae</taxon>
        <taxon>asterids</taxon>
        <taxon>lamiids</taxon>
        <taxon>Lamiales</taxon>
        <taxon>Oleaceae</taxon>
        <taxon>Oleeae</taxon>
        <taxon>Fraxinus</taxon>
    </lineage>
</organism>
<dbReference type="GO" id="GO:0046872">
    <property type="term" value="F:metal ion binding"/>
    <property type="evidence" value="ECO:0007669"/>
    <property type="project" value="UniProtKB-KW"/>
</dbReference>
<dbReference type="GO" id="GO:0016702">
    <property type="term" value="F:oxidoreductase activity, acting on single donors with incorporation of molecular oxygen, incorporation of two atoms of oxygen"/>
    <property type="evidence" value="ECO:0007669"/>
    <property type="project" value="InterPro"/>
</dbReference>
<keyword evidence="4" id="KW-0560">Oxidoreductase</keyword>
<reference evidence="6" key="1">
    <citation type="submission" date="2023-05" db="EMBL/GenBank/DDBJ databases">
        <authorList>
            <person name="Huff M."/>
        </authorList>
    </citation>
    <scope>NUCLEOTIDE SEQUENCE</scope>
</reference>
<proteinExistence type="inferred from homology"/>
<dbReference type="AlphaFoldDB" id="A0AAD2DKP9"/>
<evidence type="ECO:0000256" key="3">
    <source>
        <dbReference type="ARBA" id="ARBA00022723"/>
    </source>
</evidence>
<comment type="similarity">
    <text evidence="2">Belongs to the carotenoid oxygenase family.</text>
</comment>
<evidence type="ECO:0000256" key="5">
    <source>
        <dbReference type="ARBA" id="ARBA00023004"/>
    </source>
</evidence>
<evidence type="ECO:0000313" key="7">
    <source>
        <dbReference type="Proteomes" id="UP000834106"/>
    </source>
</evidence>
<dbReference type="EMBL" id="OU503037">
    <property type="protein sequence ID" value="CAI9755683.1"/>
    <property type="molecule type" value="Genomic_DNA"/>
</dbReference>
<evidence type="ECO:0000256" key="4">
    <source>
        <dbReference type="ARBA" id="ARBA00022964"/>
    </source>
</evidence>
<evidence type="ECO:0000256" key="2">
    <source>
        <dbReference type="ARBA" id="ARBA00006787"/>
    </source>
</evidence>
<keyword evidence="7" id="KW-1185">Reference proteome</keyword>
<sequence length="149" mass="17078">MGISPSKPYFEIGVISGIEKRRKAPLYTVNMANFAFAVKFGGLAKLYFNERRPDLLPDTRQPDEELNKVEYHNCPPNTCCTGAAFVGRPGSPEEDGGWIITYIHNEEYNVSQVWNQRPLEDAPSYKICHSIGTDRKIQRQKQRIKYKEP</sequence>
<keyword evidence="4" id="KW-0223">Dioxygenase</keyword>